<evidence type="ECO:0000256" key="2">
    <source>
        <dbReference type="ARBA" id="ARBA00023125"/>
    </source>
</evidence>
<dbReference type="AlphaFoldDB" id="A0A3D9RTN1"/>
<dbReference type="CDD" id="cd06267">
    <property type="entry name" value="PBP1_LacI_sugar_binding-like"/>
    <property type="match status" value="1"/>
</dbReference>
<dbReference type="SUPFAM" id="SSF47413">
    <property type="entry name" value="lambda repressor-like DNA-binding domains"/>
    <property type="match status" value="1"/>
</dbReference>
<keyword evidence="3" id="KW-0804">Transcription</keyword>
<evidence type="ECO:0000256" key="3">
    <source>
        <dbReference type="ARBA" id="ARBA00023163"/>
    </source>
</evidence>
<dbReference type="InterPro" id="IPR010982">
    <property type="entry name" value="Lambda_DNA-bd_dom_sf"/>
</dbReference>
<gene>
    <name evidence="6" type="ORF">BX611_0599</name>
</gene>
<proteinExistence type="predicted"/>
<keyword evidence="1" id="KW-0805">Transcription regulation</keyword>
<dbReference type="PANTHER" id="PTHR30146:SF109">
    <property type="entry name" value="HTH-TYPE TRANSCRIPTIONAL REGULATOR GALS"/>
    <property type="match status" value="1"/>
</dbReference>
<reference evidence="6 7" key="1">
    <citation type="submission" date="2018-08" db="EMBL/GenBank/DDBJ databases">
        <title>Genomic Encyclopedia of Type Strains, Phase III (KMG-III): the genomes of soil and plant-associated and newly described type strains.</title>
        <authorList>
            <person name="Whitman W."/>
        </authorList>
    </citation>
    <scope>NUCLEOTIDE SEQUENCE [LARGE SCALE GENOMIC DNA]</scope>
    <source>
        <strain evidence="6 7">325-5</strain>
    </source>
</reference>
<feature type="domain" description="HTH cro/C1-type" evidence="5">
    <location>
        <begin position="4"/>
        <end position="52"/>
    </location>
</feature>
<dbReference type="Gene3D" id="3.40.50.2300">
    <property type="match status" value="2"/>
</dbReference>
<evidence type="ECO:0000259" key="5">
    <source>
        <dbReference type="PROSITE" id="PS50943"/>
    </source>
</evidence>
<dbReference type="Proteomes" id="UP000256429">
    <property type="component" value="Unassembled WGS sequence"/>
</dbReference>
<dbReference type="EMBL" id="QTTQ01000009">
    <property type="protein sequence ID" value="REE83310.1"/>
    <property type="molecule type" value="Genomic_DNA"/>
</dbReference>
<dbReference type="InterPro" id="IPR000843">
    <property type="entry name" value="HTH_LacI"/>
</dbReference>
<dbReference type="CDD" id="cd01392">
    <property type="entry name" value="HTH_LacI"/>
    <property type="match status" value="1"/>
</dbReference>
<dbReference type="GO" id="GO:0003700">
    <property type="term" value="F:DNA-binding transcription factor activity"/>
    <property type="evidence" value="ECO:0007669"/>
    <property type="project" value="TreeGrafter"/>
</dbReference>
<evidence type="ECO:0000313" key="7">
    <source>
        <dbReference type="Proteomes" id="UP000256429"/>
    </source>
</evidence>
<comment type="caution">
    <text evidence="6">The sequence shown here is derived from an EMBL/GenBank/DDBJ whole genome shotgun (WGS) entry which is preliminary data.</text>
</comment>
<dbReference type="PROSITE" id="PS50932">
    <property type="entry name" value="HTH_LACI_2"/>
    <property type="match status" value="1"/>
</dbReference>
<feature type="domain" description="HTH lacI-type" evidence="4">
    <location>
        <begin position="4"/>
        <end position="58"/>
    </location>
</feature>
<dbReference type="RefSeq" id="WP_115877983.1">
    <property type="nucleotide sequence ID" value="NZ_QTTQ01000009.1"/>
</dbReference>
<keyword evidence="2" id="KW-0238">DNA-binding</keyword>
<evidence type="ECO:0000256" key="1">
    <source>
        <dbReference type="ARBA" id="ARBA00023015"/>
    </source>
</evidence>
<dbReference type="Pfam" id="PF00532">
    <property type="entry name" value="Peripla_BP_1"/>
    <property type="match status" value="1"/>
</dbReference>
<dbReference type="Pfam" id="PF00356">
    <property type="entry name" value="LacI"/>
    <property type="match status" value="1"/>
</dbReference>
<dbReference type="InterPro" id="IPR001761">
    <property type="entry name" value="Peripla_BP/Lac1_sug-bd_dom"/>
</dbReference>
<evidence type="ECO:0000313" key="6">
    <source>
        <dbReference type="EMBL" id="REE83310.1"/>
    </source>
</evidence>
<protein>
    <submittedName>
        <fullName evidence="6">LacI family transcriptional regulator</fullName>
    </submittedName>
</protein>
<dbReference type="SUPFAM" id="SSF53822">
    <property type="entry name" value="Periplasmic binding protein-like I"/>
    <property type="match status" value="1"/>
</dbReference>
<keyword evidence="7" id="KW-1185">Reference proteome</keyword>
<dbReference type="PANTHER" id="PTHR30146">
    <property type="entry name" value="LACI-RELATED TRANSCRIPTIONAL REPRESSOR"/>
    <property type="match status" value="1"/>
</dbReference>
<dbReference type="SMART" id="SM00354">
    <property type="entry name" value="HTH_LACI"/>
    <property type="match status" value="1"/>
</dbReference>
<dbReference type="PROSITE" id="PS50943">
    <property type="entry name" value="HTH_CROC1"/>
    <property type="match status" value="1"/>
</dbReference>
<dbReference type="OrthoDB" id="9768806at2"/>
<evidence type="ECO:0000259" key="4">
    <source>
        <dbReference type="PROSITE" id="PS50932"/>
    </source>
</evidence>
<accession>A0A3D9RTN1</accession>
<dbReference type="InterPro" id="IPR001387">
    <property type="entry name" value="Cro/C1-type_HTH"/>
</dbReference>
<dbReference type="InterPro" id="IPR028082">
    <property type="entry name" value="Peripla_BP_I"/>
</dbReference>
<dbReference type="Gene3D" id="1.10.260.40">
    <property type="entry name" value="lambda repressor-like DNA-binding domains"/>
    <property type="match status" value="1"/>
</dbReference>
<name>A0A3D9RTN1_9FLAO</name>
<organism evidence="6 7">
    <name type="scientific">Lutibacter oceani</name>
    <dbReference type="NCBI Taxonomy" id="1853311"/>
    <lineage>
        <taxon>Bacteria</taxon>
        <taxon>Pseudomonadati</taxon>
        <taxon>Bacteroidota</taxon>
        <taxon>Flavobacteriia</taxon>
        <taxon>Flavobacteriales</taxon>
        <taxon>Flavobacteriaceae</taxon>
        <taxon>Lutibacter</taxon>
    </lineage>
</organism>
<sequence>MKPITLKDIAHELNISVTTVSKALKGYSDVSRVTKKAVKKMAKKLNYTPNSVAVNLRTQETKTIGVIIPAIVHHFFSNVIDGIIKEAKKQGYLVITLQSNEKLEFEKKQLKLLQQHRVDGILISLSNETYQFDHINAILQKNIPLVMFDKIGKLVNCSKILIDDKQAAYEAVSYLIDKGYKKIAHFRGALKPQNSIDRFLGYKKALQDNGIEYDQSLVYICDNNDDFNNGYKYAKKMFEQHKNVDAVFTVTDVVAYGILKYCNENNIKIPDDIAIFGFSNWFMSSIVTPKISSVIQPSFEMGKKATKLLIKEIKNKKSKTPVTFKKVVLPTSLAIREST</sequence>
<dbReference type="GO" id="GO:0000976">
    <property type="term" value="F:transcription cis-regulatory region binding"/>
    <property type="evidence" value="ECO:0007669"/>
    <property type="project" value="TreeGrafter"/>
</dbReference>